<name>A0A1I0P0C4_9FIRM</name>
<dbReference type="STRING" id="99656.SAMN05421659_10445"/>
<evidence type="ECO:0000313" key="2">
    <source>
        <dbReference type="EMBL" id="SEW07443.1"/>
    </source>
</evidence>
<dbReference type="RefSeq" id="WP_092451773.1">
    <property type="nucleotide sequence ID" value="NZ_FOJI01000004.1"/>
</dbReference>
<organism evidence="2 3">
    <name type="scientific">[Clostridium] fimetarium</name>
    <dbReference type="NCBI Taxonomy" id="99656"/>
    <lineage>
        <taxon>Bacteria</taxon>
        <taxon>Bacillati</taxon>
        <taxon>Bacillota</taxon>
        <taxon>Clostridia</taxon>
        <taxon>Lachnospirales</taxon>
        <taxon>Lachnospiraceae</taxon>
    </lineage>
</organism>
<keyword evidence="1" id="KW-1133">Transmembrane helix</keyword>
<keyword evidence="1" id="KW-0472">Membrane</keyword>
<keyword evidence="1" id="KW-0812">Transmembrane</keyword>
<evidence type="ECO:0008006" key="4">
    <source>
        <dbReference type="Google" id="ProtNLM"/>
    </source>
</evidence>
<evidence type="ECO:0000313" key="3">
    <source>
        <dbReference type="Proteomes" id="UP000199701"/>
    </source>
</evidence>
<reference evidence="2 3" key="1">
    <citation type="submission" date="2016-10" db="EMBL/GenBank/DDBJ databases">
        <authorList>
            <person name="de Groot N.N."/>
        </authorList>
    </citation>
    <scope>NUCLEOTIDE SEQUENCE [LARGE SCALE GENOMIC DNA]</scope>
    <source>
        <strain evidence="2 3">DSM 9179</strain>
    </source>
</reference>
<feature type="transmembrane region" description="Helical" evidence="1">
    <location>
        <begin position="7"/>
        <end position="29"/>
    </location>
</feature>
<sequence>MRNFKKILKCIIFAIICCIIFAICDFIFVPSGYVRVILHTLNYSDEKYDCIILGASHGRSAIDPYRLDETLGTNSINLCIPSETMEDSYYLLKESCRNNSPKTVILDLDYQYWYDLAKNDFSDAFIYYQLEPSKVKAEYFFHNLLKKDVRISFSRWSNYISDFKGIKDKVSIKLDNGYNDFNIESAVVKGADGPYVGNGFFYRAPGGHGARGFIERRTWNDNKVDNKVVKQFKAIVDYCNANGIKLICVTSTITPAPVLTGTSEASAKYFEKLTEEYGVDYYDFNLLRQDVMPRGNLDFGDWDGHMCGALADKYSSIMASVIKDAQGGSVDRTKYFYNSYAALYEDVNTVVYCQTALSIIKKEDDTYNISFEIDGLAGTRVVPEYQIIVGTATGATVLSEYSKQTKYSFDLPQGTYTIRVNARAVGSTAEYEEYCEKAAVLEQ</sequence>
<keyword evidence="3" id="KW-1185">Reference proteome</keyword>
<proteinExistence type="predicted"/>
<evidence type="ECO:0000256" key="1">
    <source>
        <dbReference type="SAM" id="Phobius"/>
    </source>
</evidence>
<protein>
    <recommendedName>
        <fullName evidence="4">SGNH/GDSL hydrolase family protein</fullName>
    </recommendedName>
</protein>
<dbReference type="EMBL" id="FOJI01000004">
    <property type="protein sequence ID" value="SEW07443.1"/>
    <property type="molecule type" value="Genomic_DNA"/>
</dbReference>
<dbReference type="OrthoDB" id="1826529at2"/>
<accession>A0A1I0P0C4</accession>
<dbReference type="AlphaFoldDB" id="A0A1I0P0C4"/>
<dbReference type="Proteomes" id="UP000199701">
    <property type="component" value="Unassembled WGS sequence"/>
</dbReference>
<gene>
    <name evidence="2" type="ORF">SAMN05421659_10445</name>
</gene>